<dbReference type="PANTHER" id="PTHR22835">
    <property type="entry name" value="ZINC FINGER FYVE DOMAIN CONTAINING PROTEIN"/>
    <property type="match status" value="1"/>
</dbReference>
<evidence type="ECO:0000313" key="3">
    <source>
        <dbReference type="EMBL" id="RLM80768.1"/>
    </source>
</evidence>
<name>A0A3L6QJF3_PANMI</name>
<evidence type="ECO:0000256" key="1">
    <source>
        <dbReference type="ARBA" id="ARBA00008668"/>
    </source>
</evidence>
<reference evidence="4" key="1">
    <citation type="journal article" date="2019" name="Nat. Commun.">
        <title>The genome of broomcorn millet.</title>
        <authorList>
            <person name="Zou C."/>
            <person name="Miki D."/>
            <person name="Li D."/>
            <person name="Tang Q."/>
            <person name="Xiao L."/>
            <person name="Rajput S."/>
            <person name="Deng P."/>
            <person name="Jia W."/>
            <person name="Huang R."/>
            <person name="Zhang M."/>
            <person name="Sun Y."/>
            <person name="Hu J."/>
            <person name="Fu X."/>
            <person name="Schnable P.S."/>
            <person name="Li F."/>
            <person name="Zhang H."/>
            <person name="Feng B."/>
            <person name="Zhu X."/>
            <person name="Liu R."/>
            <person name="Schnable J.C."/>
            <person name="Zhu J.-K."/>
            <person name="Zhang H."/>
        </authorList>
    </citation>
    <scope>NUCLEOTIDE SEQUENCE [LARGE SCALE GENOMIC DNA]</scope>
</reference>
<feature type="signal peptide" evidence="2">
    <location>
        <begin position="1"/>
        <end position="21"/>
    </location>
</feature>
<protein>
    <recommendedName>
        <fullName evidence="5">GDSL esterase/lipase</fullName>
    </recommendedName>
</protein>
<dbReference type="InterPro" id="IPR036514">
    <property type="entry name" value="SGNH_hydro_sf"/>
</dbReference>
<dbReference type="AlphaFoldDB" id="A0A3L6QJF3"/>
<comment type="similarity">
    <text evidence="1">Belongs to the 'GDSL' lipolytic enzyme family.</text>
</comment>
<evidence type="ECO:0000256" key="2">
    <source>
        <dbReference type="SAM" id="SignalP"/>
    </source>
</evidence>
<proteinExistence type="inferred from homology"/>
<dbReference type="OrthoDB" id="1393056at2759"/>
<keyword evidence="4" id="KW-1185">Reference proteome</keyword>
<organism evidence="3 4">
    <name type="scientific">Panicum miliaceum</name>
    <name type="common">Proso millet</name>
    <name type="synonym">Broomcorn millet</name>
    <dbReference type="NCBI Taxonomy" id="4540"/>
    <lineage>
        <taxon>Eukaryota</taxon>
        <taxon>Viridiplantae</taxon>
        <taxon>Streptophyta</taxon>
        <taxon>Embryophyta</taxon>
        <taxon>Tracheophyta</taxon>
        <taxon>Spermatophyta</taxon>
        <taxon>Magnoliopsida</taxon>
        <taxon>Liliopsida</taxon>
        <taxon>Poales</taxon>
        <taxon>Poaceae</taxon>
        <taxon>PACMAD clade</taxon>
        <taxon>Panicoideae</taxon>
        <taxon>Panicodae</taxon>
        <taxon>Paniceae</taxon>
        <taxon>Panicinae</taxon>
        <taxon>Panicum</taxon>
        <taxon>Panicum sect. Panicum</taxon>
    </lineage>
</organism>
<feature type="chain" id="PRO_5018330045" description="GDSL esterase/lipase" evidence="2">
    <location>
        <begin position="22"/>
        <end position="151"/>
    </location>
</feature>
<dbReference type="PANTHER" id="PTHR22835:SF666">
    <property type="entry name" value="OS02G0608801 PROTEIN"/>
    <property type="match status" value="1"/>
</dbReference>
<dbReference type="Gene3D" id="3.40.50.1110">
    <property type="entry name" value="SGNH hydrolase"/>
    <property type="match status" value="1"/>
</dbReference>
<keyword evidence="2" id="KW-0732">Signal</keyword>
<dbReference type="EMBL" id="PQIB02000012">
    <property type="protein sequence ID" value="RLM80768.1"/>
    <property type="molecule type" value="Genomic_DNA"/>
</dbReference>
<dbReference type="Proteomes" id="UP000275267">
    <property type="component" value="Unassembled WGS sequence"/>
</dbReference>
<comment type="caution">
    <text evidence="3">The sequence shown here is derived from an EMBL/GenBank/DDBJ whole genome shotgun (WGS) entry which is preliminary data.</text>
</comment>
<accession>A0A3L6QJF3</accession>
<sequence length="151" mass="15911">MARILLAAFVALLLVVGPCHARPAPQHAAKSAAKGKAVVDGITAIYNFGDSLSDTGNLLREGAGGMLQYTTAPPYGSAIGGTTGRCSDGLVVLFATSCIIVFDHESFVVLLIAEYCSGEAVACWRDILRILFSRTKTSPLLFCVPFEARTS</sequence>
<evidence type="ECO:0000313" key="4">
    <source>
        <dbReference type="Proteomes" id="UP000275267"/>
    </source>
</evidence>
<dbReference type="STRING" id="4540.A0A3L6QJF3"/>
<evidence type="ECO:0008006" key="5">
    <source>
        <dbReference type="Google" id="ProtNLM"/>
    </source>
</evidence>
<gene>
    <name evidence="3" type="ORF">C2845_PM12G19670</name>
</gene>